<feature type="transmembrane region" description="Helical" evidence="1">
    <location>
        <begin position="23"/>
        <end position="39"/>
    </location>
</feature>
<keyword evidence="1" id="KW-1133">Transmembrane helix</keyword>
<evidence type="ECO:0000313" key="3">
    <source>
        <dbReference type="Proteomes" id="UP000218238"/>
    </source>
</evidence>
<gene>
    <name evidence="2" type="ORF">CK510_02975</name>
</gene>
<dbReference type="Proteomes" id="UP000218238">
    <property type="component" value="Unassembled WGS sequence"/>
</dbReference>
<dbReference type="EMBL" id="NTFS01000018">
    <property type="protein sequence ID" value="PAX60201.1"/>
    <property type="molecule type" value="Genomic_DNA"/>
</dbReference>
<keyword evidence="1" id="KW-0812">Transmembrane</keyword>
<dbReference type="RefSeq" id="WP_095720276.1">
    <property type="nucleotide sequence ID" value="NZ_NTFS01000018.1"/>
</dbReference>
<keyword evidence="3" id="KW-1185">Reference proteome</keyword>
<organism evidence="2 3">
    <name type="scientific">Brunnivagina elsteri CCALA 953</name>
    <dbReference type="NCBI Taxonomy" id="987040"/>
    <lineage>
        <taxon>Bacteria</taxon>
        <taxon>Bacillati</taxon>
        <taxon>Cyanobacteriota</taxon>
        <taxon>Cyanophyceae</taxon>
        <taxon>Nostocales</taxon>
        <taxon>Calotrichaceae</taxon>
        <taxon>Brunnivagina</taxon>
    </lineage>
</organism>
<evidence type="ECO:0000313" key="2">
    <source>
        <dbReference type="EMBL" id="PAX60201.1"/>
    </source>
</evidence>
<accession>A0A2A2TNW4</accession>
<dbReference type="AlphaFoldDB" id="A0A2A2TNW4"/>
<protein>
    <submittedName>
        <fullName evidence="2">Uncharacterized protein</fullName>
    </submittedName>
</protein>
<reference evidence="2 3" key="1">
    <citation type="submission" date="2017-08" db="EMBL/GenBank/DDBJ databases">
        <title>Draft genome sequence of filamentous cyanobacterium Calothrix elsteri CCALA 953.</title>
        <authorList>
            <person name="Gagunashvili A.N."/>
            <person name="Elster J."/>
            <person name="Andresson O.S."/>
        </authorList>
    </citation>
    <scope>NUCLEOTIDE SEQUENCE [LARGE SCALE GENOMIC DNA]</scope>
    <source>
        <strain evidence="2 3">CCALA 953</strain>
    </source>
</reference>
<feature type="transmembrane region" description="Helical" evidence="1">
    <location>
        <begin position="45"/>
        <end position="63"/>
    </location>
</feature>
<name>A0A2A2TNW4_9CYAN</name>
<sequence length="119" mass="13385">MGKKSEQEKEPEKDVRLAATKQIWGWTTAILTISAPLAILLRNPIIPLAALAGASICTVAVWGSDNKKSKGSYFATQQVELLEQRIRDLETIVISEDYDLKQLKSSNNNKNRNKKFRNK</sequence>
<comment type="caution">
    <text evidence="2">The sequence shown here is derived from an EMBL/GenBank/DDBJ whole genome shotgun (WGS) entry which is preliminary data.</text>
</comment>
<dbReference type="OrthoDB" id="426278at2"/>
<proteinExistence type="predicted"/>
<evidence type="ECO:0000256" key="1">
    <source>
        <dbReference type="SAM" id="Phobius"/>
    </source>
</evidence>
<keyword evidence="1" id="KW-0472">Membrane</keyword>